<keyword evidence="3" id="KW-1185">Reference proteome</keyword>
<organism evidence="2 3">
    <name type="scientific">Rubroshorea leprosula</name>
    <dbReference type="NCBI Taxonomy" id="152421"/>
    <lineage>
        <taxon>Eukaryota</taxon>
        <taxon>Viridiplantae</taxon>
        <taxon>Streptophyta</taxon>
        <taxon>Embryophyta</taxon>
        <taxon>Tracheophyta</taxon>
        <taxon>Spermatophyta</taxon>
        <taxon>Magnoliopsida</taxon>
        <taxon>eudicotyledons</taxon>
        <taxon>Gunneridae</taxon>
        <taxon>Pentapetalae</taxon>
        <taxon>rosids</taxon>
        <taxon>malvids</taxon>
        <taxon>Malvales</taxon>
        <taxon>Dipterocarpaceae</taxon>
        <taxon>Rubroshorea</taxon>
    </lineage>
</organism>
<feature type="region of interest" description="Disordered" evidence="1">
    <location>
        <begin position="1"/>
        <end position="39"/>
    </location>
</feature>
<evidence type="ECO:0000256" key="1">
    <source>
        <dbReference type="SAM" id="MobiDB-lite"/>
    </source>
</evidence>
<name>A0AAV5ILJ7_9ROSI</name>
<gene>
    <name evidence="2" type="ORF">SLEP1_g12767</name>
</gene>
<protein>
    <submittedName>
        <fullName evidence="2">Uncharacterized protein</fullName>
    </submittedName>
</protein>
<dbReference type="Proteomes" id="UP001054252">
    <property type="component" value="Unassembled WGS sequence"/>
</dbReference>
<sequence>MGHPSIYSGEDGANSMTPRQRSKPEVARSGKSTSIYQDL</sequence>
<dbReference type="EMBL" id="BPVZ01000015">
    <property type="protein sequence ID" value="GKV00003.1"/>
    <property type="molecule type" value="Genomic_DNA"/>
</dbReference>
<comment type="caution">
    <text evidence="2">The sequence shown here is derived from an EMBL/GenBank/DDBJ whole genome shotgun (WGS) entry which is preliminary data.</text>
</comment>
<feature type="compositionally biased region" description="Polar residues" evidence="1">
    <location>
        <begin position="30"/>
        <end position="39"/>
    </location>
</feature>
<proteinExistence type="predicted"/>
<dbReference type="AlphaFoldDB" id="A0AAV5ILJ7"/>
<reference evidence="2 3" key="1">
    <citation type="journal article" date="2021" name="Commun. Biol.">
        <title>The genome of Shorea leprosula (Dipterocarpaceae) highlights the ecological relevance of drought in aseasonal tropical rainforests.</title>
        <authorList>
            <person name="Ng K.K.S."/>
            <person name="Kobayashi M.J."/>
            <person name="Fawcett J.A."/>
            <person name="Hatakeyama M."/>
            <person name="Paape T."/>
            <person name="Ng C.H."/>
            <person name="Ang C.C."/>
            <person name="Tnah L.H."/>
            <person name="Lee C.T."/>
            <person name="Nishiyama T."/>
            <person name="Sese J."/>
            <person name="O'Brien M.J."/>
            <person name="Copetti D."/>
            <person name="Mohd Noor M.I."/>
            <person name="Ong R.C."/>
            <person name="Putra M."/>
            <person name="Sireger I.Z."/>
            <person name="Indrioko S."/>
            <person name="Kosugi Y."/>
            <person name="Izuno A."/>
            <person name="Isagi Y."/>
            <person name="Lee S.L."/>
            <person name="Shimizu K.K."/>
        </authorList>
    </citation>
    <scope>NUCLEOTIDE SEQUENCE [LARGE SCALE GENOMIC DNA]</scope>
    <source>
        <strain evidence="2">214</strain>
    </source>
</reference>
<accession>A0AAV5ILJ7</accession>
<evidence type="ECO:0000313" key="2">
    <source>
        <dbReference type="EMBL" id="GKV00003.1"/>
    </source>
</evidence>
<evidence type="ECO:0000313" key="3">
    <source>
        <dbReference type="Proteomes" id="UP001054252"/>
    </source>
</evidence>